<evidence type="ECO:0000313" key="1">
    <source>
        <dbReference type="EMBL" id="CAH1272657.1"/>
    </source>
</evidence>
<accession>A0A8K0ABT8</accession>
<dbReference type="Proteomes" id="UP000838412">
    <property type="component" value="Chromosome 8"/>
</dbReference>
<dbReference type="AlphaFoldDB" id="A0A8K0ABT8"/>
<gene>
    <name evidence="1" type="primary">Hypp4908</name>
    <name evidence="1" type="ORF">BLAG_LOCUS24243</name>
</gene>
<dbReference type="OrthoDB" id="10318855at2759"/>
<proteinExistence type="predicted"/>
<organism evidence="1 2">
    <name type="scientific">Branchiostoma lanceolatum</name>
    <name type="common">Common lancelet</name>
    <name type="synonym">Amphioxus lanceolatum</name>
    <dbReference type="NCBI Taxonomy" id="7740"/>
    <lineage>
        <taxon>Eukaryota</taxon>
        <taxon>Metazoa</taxon>
        <taxon>Chordata</taxon>
        <taxon>Cephalochordata</taxon>
        <taxon>Leptocardii</taxon>
        <taxon>Amphioxiformes</taxon>
        <taxon>Branchiostomatidae</taxon>
        <taxon>Branchiostoma</taxon>
    </lineage>
</organism>
<dbReference type="EMBL" id="OV696693">
    <property type="protein sequence ID" value="CAH1272657.1"/>
    <property type="molecule type" value="Genomic_DNA"/>
</dbReference>
<reference evidence="1" key="1">
    <citation type="submission" date="2022-01" db="EMBL/GenBank/DDBJ databases">
        <authorList>
            <person name="Braso-Vives M."/>
        </authorList>
    </citation>
    <scope>NUCLEOTIDE SEQUENCE</scope>
</reference>
<sequence>MSSPVTKNAAVFMKSLRENFPTYHKYEAVGQGVDDDDDDVFNEYEPGRAVSSPLTGQSITGNTSPRGFWKNFSFADKMKRAKTVAFVGQSLTSTCTPCRC</sequence>
<evidence type="ECO:0000313" key="2">
    <source>
        <dbReference type="Proteomes" id="UP000838412"/>
    </source>
</evidence>
<protein>
    <submittedName>
        <fullName evidence="1">Hypp4908 protein</fullName>
    </submittedName>
</protein>
<name>A0A8K0ABT8_BRALA</name>
<keyword evidence="2" id="KW-1185">Reference proteome</keyword>